<evidence type="ECO:0000313" key="2">
    <source>
        <dbReference type="Proteomes" id="UP000650224"/>
    </source>
</evidence>
<gene>
    <name evidence="1" type="ORF">H9627_12255</name>
</gene>
<sequence length="119" mass="13353">MDIWNTGPFDNEEAQEVLADLRKDELYLDELLPDAGNRYIEKDQGAMIIALAHLAAGNQPEEGGDVDAAALQTPEMRERLRQCLEAVLIDGTVSGLYAHWQEQGEQLHEWKARSHVALK</sequence>
<keyword evidence="2" id="KW-1185">Reference proteome</keyword>
<protein>
    <submittedName>
        <fullName evidence="1">DUF4259 domain-containing protein</fullName>
    </submittedName>
</protein>
<name>A0A8I0HJ97_9CORY</name>
<dbReference type="Pfam" id="PF14078">
    <property type="entry name" value="DUF4259"/>
    <property type="match status" value="1"/>
</dbReference>
<dbReference type="Proteomes" id="UP000650224">
    <property type="component" value="Unassembled WGS sequence"/>
</dbReference>
<reference evidence="1 2" key="1">
    <citation type="submission" date="2020-08" db="EMBL/GenBank/DDBJ databases">
        <title>A Genomic Blueprint of the Chicken Gut Microbiome.</title>
        <authorList>
            <person name="Gilroy R."/>
            <person name="Ravi A."/>
            <person name="Getino M."/>
            <person name="Pursley I."/>
            <person name="Horton D.L."/>
            <person name="Alikhan N.-F."/>
            <person name="Baker D."/>
            <person name="Gharbi K."/>
            <person name="Hall N."/>
            <person name="Watson M."/>
            <person name="Adriaenssens E.M."/>
            <person name="Foster-Nyarko E."/>
            <person name="Jarju S."/>
            <person name="Secka A."/>
            <person name="Antonio M."/>
            <person name="Oren A."/>
            <person name="Chaudhuri R."/>
            <person name="La Ragione R.M."/>
            <person name="Hildebrand F."/>
            <person name="Pallen M.J."/>
        </authorList>
    </citation>
    <scope>NUCLEOTIDE SEQUENCE [LARGE SCALE GENOMIC DNA]</scope>
    <source>
        <strain evidence="1 2">Sa1YVA5</strain>
    </source>
</reference>
<accession>A0A8I0HJ97</accession>
<dbReference type="AlphaFoldDB" id="A0A8I0HJ97"/>
<dbReference type="RefSeq" id="WP_191734314.1">
    <property type="nucleotide sequence ID" value="NZ_JACSPR010000010.1"/>
</dbReference>
<dbReference type="InterPro" id="IPR025355">
    <property type="entry name" value="DUF4259"/>
</dbReference>
<organism evidence="1 2">
    <name type="scientific">Corynebacterium gallinarum</name>
    <dbReference type="NCBI Taxonomy" id="2762214"/>
    <lineage>
        <taxon>Bacteria</taxon>
        <taxon>Bacillati</taxon>
        <taxon>Actinomycetota</taxon>
        <taxon>Actinomycetes</taxon>
        <taxon>Mycobacteriales</taxon>
        <taxon>Corynebacteriaceae</taxon>
        <taxon>Corynebacterium</taxon>
    </lineage>
</organism>
<evidence type="ECO:0000313" key="1">
    <source>
        <dbReference type="EMBL" id="MBD8031078.1"/>
    </source>
</evidence>
<dbReference type="EMBL" id="JACSPR010000010">
    <property type="protein sequence ID" value="MBD8031078.1"/>
    <property type="molecule type" value="Genomic_DNA"/>
</dbReference>
<proteinExistence type="predicted"/>
<comment type="caution">
    <text evidence="1">The sequence shown here is derived from an EMBL/GenBank/DDBJ whole genome shotgun (WGS) entry which is preliminary data.</text>
</comment>